<proteinExistence type="inferred from homology"/>
<feature type="domain" description="CBM2" evidence="5">
    <location>
        <begin position="385"/>
        <end position="494"/>
    </location>
</feature>
<dbReference type="SUPFAM" id="SSF51989">
    <property type="entry name" value="Glycosyl hydrolases family 6, cellulases"/>
    <property type="match status" value="1"/>
</dbReference>
<dbReference type="InterPro" id="IPR008965">
    <property type="entry name" value="CBM2/CBM3_carb-bd_dom_sf"/>
</dbReference>
<dbReference type="InterPro" id="IPR001919">
    <property type="entry name" value="CBD2"/>
</dbReference>
<keyword evidence="3 6" id="KW-0378">Hydrolase</keyword>
<dbReference type="GO" id="GO:0016787">
    <property type="term" value="F:hydrolase activity"/>
    <property type="evidence" value="ECO:0007669"/>
    <property type="project" value="UniProtKB-KW"/>
</dbReference>
<accession>A0ABU7PB22</accession>
<dbReference type="InterPro" id="IPR016288">
    <property type="entry name" value="Beta_cellobiohydrolase"/>
</dbReference>
<comment type="caution">
    <text evidence="6">The sequence shown here is derived from an EMBL/GenBank/DDBJ whole genome shotgun (WGS) entry which is preliminary data.</text>
</comment>
<evidence type="ECO:0000313" key="6">
    <source>
        <dbReference type="EMBL" id="MEE4543014.1"/>
    </source>
</evidence>
<dbReference type="Proteomes" id="UP001344658">
    <property type="component" value="Unassembled WGS sequence"/>
</dbReference>
<dbReference type="EC" id="3.2.1.-" evidence="3"/>
<sequence length="494" mass="49007">MTPPIGTPRPAAAAGPPTRGSRLRKAAVLGLAAGLAATGIVLGTEATAGAAAQGSLPAGTQLYHDPHSQVARWVAANPGDSRQPVIARRIASQPQAIWFSNYTPSTVTSDVRTVTSAAAAAGQVPVLAVYEIPNRDCGGASAGGAPDLASYDAWVRDFAAGLGSGQSVIILEPDSVSLTTCLSAQQQADRFASLSRAGAAIHSAAPHAKVYLDGGHSAWNSASEQANRLRSAGILSNADGLFTNVSNFNTTANEVAYAKNVLAALGNPSSLHAVVDTSRNGNGPAGGGAWCDPAGRAIGAYPTTSTGDAAIDAFLWVKPPGEADGCAGAAGTFLPDVAYALASAGASDPTPPTSTPPTTPPTSTPPPTTPPTSTPPPTTPPTTTTPPASGACAVTYKVASAWTGGFTADVTVRNTGGSAVNGWSLRWTFPADQKITSAWNAGTTQSGATVTATDLGYNATVPVGGSTGFGFQGTGSGASSPAAFTLNGAACSVG</sequence>
<feature type="region of interest" description="Disordered" evidence="4">
    <location>
        <begin position="1"/>
        <end position="20"/>
    </location>
</feature>
<comment type="similarity">
    <text evidence="3">Belongs to the glycosyl hydrolase family 6.</text>
</comment>
<evidence type="ECO:0000313" key="7">
    <source>
        <dbReference type="Proteomes" id="UP001344658"/>
    </source>
</evidence>
<keyword evidence="3" id="KW-0136">Cellulose degradation</keyword>
<name>A0ABU7PB22_9ACTN</name>
<evidence type="ECO:0000259" key="5">
    <source>
        <dbReference type="PROSITE" id="PS51173"/>
    </source>
</evidence>
<evidence type="ECO:0000256" key="2">
    <source>
        <dbReference type="ARBA" id="ARBA00023326"/>
    </source>
</evidence>
<keyword evidence="1" id="KW-0732">Signal</keyword>
<dbReference type="Gene3D" id="2.60.40.290">
    <property type="match status" value="1"/>
</dbReference>
<dbReference type="PRINTS" id="PR00733">
    <property type="entry name" value="GLHYDRLASE6"/>
</dbReference>
<dbReference type="RefSeq" id="WP_330795078.1">
    <property type="nucleotide sequence ID" value="NZ_JAZEWV010000009.1"/>
</dbReference>
<dbReference type="Pfam" id="PF01341">
    <property type="entry name" value="Glyco_hydro_6"/>
    <property type="match status" value="1"/>
</dbReference>
<feature type="region of interest" description="Disordered" evidence="4">
    <location>
        <begin position="344"/>
        <end position="388"/>
    </location>
</feature>
<keyword evidence="2 3" id="KW-0624">Polysaccharide degradation</keyword>
<dbReference type="SMART" id="SM00637">
    <property type="entry name" value="CBD_II"/>
    <property type="match status" value="1"/>
</dbReference>
<dbReference type="Gene3D" id="3.20.20.40">
    <property type="entry name" value="1, 4-beta cellobiohydrolase"/>
    <property type="match status" value="1"/>
</dbReference>
<keyword evidence="3" id="KW-0326">Glycosidase</keyword>
<dbReference type="PANTHER" id="PTHR34876">
    <property type="match status" value="1"/>
</dbReference>
<feature type="compositionally biased region" description="Low complexity" evidence="4">
    <location>
        <begin position="8"/>
        <end position="20"/>
    </location>
</feature>
<dbReference type="SUPFAM" id="SSF49384">
    <property type="entry name" value="Carbohydrate-binding domain"/>
    <property type="match status" value="1"/>
</dbReference>
<evidence type="ECO:0000256" key="4">
    <source>
        <dbReference type="SAM" id="MobiDB-lite"/>
    </source>
</evidence>
<dbReference type="Pfam" id="PF00553">
    <property type="entry name" value="CBM_2"/>
    <property type="match status" value="1"/>
</dbReference>
<keyword evidence="3" id="KW-0119">Carbohydrate metabolism</keyword>
<gene>
    <name evidence="6" type="ORF">V2S66_13685</name>
</gene>
<evidence type="ECO:0000256" key="3">
    <source>
        <dbReference type="RuleBase" id="RU361186"/>
    </source>
</evidence>
<dbReference type="InterPro" id="IPR012291">
    <property type="entry name" value="CBM2_carb-bd_dom_sf"/>
</dbReference>
<reference evidence="6 7" key="1">
    <citation type="submission" date="2023-12" db="EMBL/GenBank/DDBJ databases">
        <title>Streptomyces sp. V4-01.</title>
        <authorList>
            <person name="Somphong A."/>
            <person name="Phongsopitanun W."/>
        </authorList>
    </citation>
    <scope>NUCLEOTIDE SEQUENCE [LARGE SCALE GENOMIC DNA]</scope>
    <source>
        <strain evidence="6 7">V4-01</strain>
    </source>
</reference>
<keyword evidence="7" id="KW-1185">Reference proteome</keyword>
<evidence type="ECO:0000256" key="1">
    <source>
        <dbReference type="ARBA" id="ARBA00022729"/>
    </source>
</evidence>
<dbReference type="PROSITE" id="PS51173">
    <property type="entry name" value="CBM2"/>
    <property type="match status" value="1"/>
</dbReference>
<dbReference type="InterPro" id="IPR036434">
    <property type="entry name" value="Beta_cellobiohydrolase_sf"/>
</dbReference>
<organism evidence="6 7">
    <name type="scientific">Actinacidiphila polyblastidii</name>
    <dbReference type="NCBI Taxonomy" id="3110430"/>
    <lineage>
        <taxon>Bacteria</taxon>
        <taxon>Bacillati</taxon>
        <taxon>Actinomycetota</taxon>
        <taxon>Actinomycetes</taxon>
        <taxon>Kitasatosporales</taxon>
        <taxon>Streptomycetaceae</taxon>
        <taxon>Actinacidiphila</taxon>
    </lineage>
</organism>
<feature type="compositionally biased region" description="Pro residues" evidence="4">
    <location>
        <begin position="349"/>
        <end position="384"/>
    </location>
</feature>
<dbReference type="PANTHER" id="PTHR34876:SF4">
    <property type="entry name" value="1,4-BETA-D-GLUCAN CELLOBIOHYDROLASE C-RELATED"/>
    <property type="match status" value="1"/>
</dbReference>
<protein>
    <recommendedName>
        <fullName evidence="3">Glucanase</fullName>
        <ecNumber evidence="3">3.2.1.-</ecNumber>
    </recommendedName>
</protein>
<dbReference type="EMBL" id="JAZEWV010000009">
    <property type="protein sequence ID" value="MEE4543014.1"/>
    <property type="molecule type" value="Genomic_DNA"/>
</dbReference>